<dbReference type="Gene3D" id="3.30.70.1440">
    <property type="entry name" value="Multidrug efflux transporter AcrB pore domain"/>
    <property type="match status" value="1"/>
</dbReference>
<dbReference type="InterPro" id="IPR027463">
    <property type="entry name" value="AcrB_DN_DC_subdom"/>
</dbReference>
<feature type="transmembrane region" description="Helical" evidence="8">
    <location>
        <begin position="436"/>
        <end position="458"/>
    </location>
</feature>
<feature type="transmembrane region" description="Helical" evidence="8">
    <location>
        <begin position="915"/>
        <end position="935"/>
    </location>
</feature>
<organism evidence="9 10">
    <name type="scientific">Sulfurimonas diazotrophicus</name>
    <dbReference type="NCBI Taxonomy" id="3131939"/>
    <lineage>
        <taxon>Bacteria</taxon>
        <taxon>Pseudomonadati</taxon>
        <taxon>Campylobacterota</taxon>
        <taxon>Epsilonproteobacteria</taxon>
        <taxon>Campylobacterales</taxon>
        <taxon>Sulfurimonadaceae</taxon>
        <taxon>Sulfurimonas</taxon>
    </lineage>
</organism>
<sequence>MMDALLRFALSQRIIILLLAAAVAVYGVLSYGKLVIDAFPDVSSTQVKIIIKAPGMTPSEVEQQITIPVELEMQGIPHQTMVRSISKYALADITIDFEEGTDLYWARDRVYQRFTAVKKELPENIGGGIAPITTPLGEILMFTIESETLSLMEKRTLLDWTIRPALRSVPGVADVNALGGLVKSFIVKPDFARLSAYGIPVSQLIEVIERNNANYGAGRIEQGDEAMIVRVLGKQTGIESIRELVLAQREGSTVYVGDVADVSVGAVTRYGYVTKNGKGEAVEGLVLGLKGADASRTVSAVKTRLAALEKNLPEGTKLDVFYDRSDLVGKAVNTVQKALMEAVVLIIVILLLMLGDIISALTVALILPMAILSAFILMHLFGISANLMSLGGIAIAIGMIVDSAVVMVENIVAWLGHPKYAHEPRSRLIYLAAKEVSLPIVSGVVIIITIFSPLLMLQGLEGKLFAPVALSIVFTLASSILFALYLIPVIAGMSIKKAHDEPTWLVRKLEEIYIPTLIRAFRFEKPIYLLLVLLVPLSVYMFGSVGKTFMPTMDEGNIVIGVESDPAINIPAGIMLNTQIQQQLMAAVPEIKSIISRSGSDEIGLDPMGLNDTDTFLVLHPKSEWRKPDTDWLRAQMRTVLEGITGIEYGFTQPIEMRTSEMLTGARGDVVVKLFGDDIETLNTLGTNIADLLKSTEGSEDVYMRQNEGVSYQQVVFDKKQLTKYGLNLDEAAQILAIAVMGAEAGKIYEGMKQFSILIRGDYAQNDLPLSSIYLTTPAGERIAFSNIAHIERTEGSVEIKHEGAQRFVSIQTNVSGTDLTTYVASIAAKIEQEVALPAGYRLEYGGEFKNQQRTMARLSVVVPIALAVIFMILFFTFRSLRQAAAVFAMIPLALTGGIAGLMASGHYLSVPASVGFIALLGIAVLNGVVMVSYFNELIKTMPLENAVIEGARRRLRPVLMTALIAAFGLVPMLFATGPGSEIQKPLAVVVITGLISSTLLTLIILPILYRRIEAKKELQYTV</sequence>
<keyword evidence="5 8" id="KW-0812">Transmembrane</keyword>
<dbReference type="RefSeq" id="WP_345972731.1">
    <property type="nucleotide sequence ID" value="NZ_CP147920.1"/>
</dbReference>
<dbReference type="SUPFAM" id="SSF82866">
    <property type="entry name" value="Multidrug efflux transporter AcrB transmembrane domain"/>
    <property type="match status" value="2"/>
</dbReference>
<evidence type="ECO:0000256" key="8">
    <source>
        <dbReference type="SAM" id="Phobius"/>
    </source>
</evidence>
<evidence type="ECO:0000256" key="2">
    <source>
        <dbReference type="ARBA" id="ARBA00010942"/>
    </source>
</evidence>
<reference evidence="9 10" key="1">
    <citation type="submission" date="2024-03" db="EMBL/GenBank/DDBJ databases">
        <title>Sulfurimonas sp. HSL3-1.</title>
        <authorList>
            <person name="Wang S."/>
        </authorList>
    </citation>
    <scope>NUCLEOTIDE SEQUENCE [LARGE SCALE GENOMIC DNA]</scope>
    <source>
        <strain evidence="9 10">HSL3-1</strain>
    </source>
</reference>
<feature type="transmembrane region" description="Helical" evidence="8">
    <location>
        <begin position="393"/>
        <end position="415"/>
    </location>
</feature>
<feature type="transmembrane region" description="Helical" evidence="8">
    <location>
        <begin position="987"/>
        <end position="1010"/>
    </location>
</feature>
<evidence type="ECO:0000256" key="4">
    <source>
        <dbReference type="ARBA" id="ARBA00022475"/>
    </source>
</evidence>
<dbReference type="Gene3D" id="3.30.70.1430">
    <property type="entry name" value="Multidrug efflux transporter AcrB pore domain"/>
    <property type="match status" value="2"/>
</dbReference>
<evidence type="ECO:0000313" key="10">
    <source>
        <dbReference type="Proteomes" id="UP001447842"/>
    </source>
</evidence>
<keyword evidence="3" id="KW-0813">Transport</keyword>
<gene>
    <name evidence="9" type="ORF">WCY31_00240</name>
</gene>
<name>A0ABZ3H9V0_9BACT</name>
<dbReference type="EMBL" id="CP147920">
    <property type="protein sequence ID" value="XAU15147.1"/>
    <property type="molecule type" value="Genomic_DNA"/>
</dbReference>
<protein>
    <submittedName>
        <fullName evidence="9">CusA/CzcA family heavy metal efflux RND transporter</fullName>
    </submittedName>
</protein>
<feature type="transmembrane region" description="Helical" evidence="8">
    <location>
        <begin position="338"/>
        <end position="354"/>
    </location>
</feature>
<dbReference type="PANTHER" id="PTHR32063">
    <property type="match status" value="1"/>
</dbReference>
<accession>A0ABZ3H9V0</accession>
<dbReference type="Proteomes" id="UP001447842">
    <property type="component" value="Chromosome"/>
</dbReference>
<dbReference type="SUPFAM" id="SSF82693">
    <property type="entry name" value="Multidrug efflux transporter AcrB pore domain, PN1, PN2, PC1 and PC2 subdomains"/>
    <property type="match status" value="2"/>
</dbReference>
<feature type="transmembrane region" description="Helical" evidence="8">
    <location>
        <begin position="956"/>
        <end position="975"/>
    </location>
</feature>
<keyword evidence="7 8" id="KW-0472">Membrane</keyword>
<dbReference type="Gene3D" id="3.30.70.1320">
    <property type="entry name" value="Multidrug efflux transporter AcrB pore domain like"/>
    <property type="match status" value="1"/>
</dbReference>
<evidence type="ECO:0000256" key="7">
    <source>
        <dbReference type="ARBA" id="ARBA00023136"/>
    </source>
</evidence>
<dbReference type="Gene3D" id="1.20.1640.10">
    <property type="entry name" value="Multidrug efflux transporter AcrB transmembrane domain"/>
    <property type="match status" value="2"/>
</dbReference>
<evidence type="ECO:0000256" key="5">
    <source>
        <dbReference type="ARBA" id="ARBA00022692"/>
    </source>
</evidence>
<feature type="transmembrane region" description="Helical" evidence="8">
    <location>
        <begin position="527"/>
        <end position="545"/>
    </location>
</feature>
<feature type="transmembrane region" description="Helical" evidence="8">
    <location>
        <begin position="885"/>
        <end position="909"/>
    </location>
</feature>
<dbReference type="Pfam" id="PF00873">
    <property type="entry name" value="ACR_tran"/>
    <property type="match status" value="1"/>
</dbReference>
<keyword evidence="10" id="KW-1185">Reference proteome</keyword>
<evidence type="ECO:0000313" key="9">
    <source>
        <dbReference type="EMBL" id="XAU15147.1"/>
    </source>
</evidence>
<evidence type="ECO:0000256" key="6">
    <source>
        <dbReference type="ARBA" id="ARBA00022989"/>
    </source>
</evidence>
<evidence type="ECO:0000256" key="3">
    <source>
        <dbReference type="ARBA" id="ARBA00022448"/>
    </source>
</evidence>
<dbReference type="SUPFAM" id="SSF82714">
    <property type="entry name" value="Multidrug efflux transporter AcrB TolC docking domain, DN and DC subdomains"/>
    <property type="match status" value="2"/>
</dbReference>
<comment type="subcellular location">
    <subcellularLocation>
        <location evidence="1">Cell membrane</location>
        <topology evidence="1">Multi-pass membrane protein</topology>
    </subcellularLocation>
</comment>
<comment type="similarity">
    <text evidence="2">Belongs to the resistance-nodulation-cell division (RND) (TC 2.A.6) family.</text>
</comment>
<dbReference type="InterPro" id="IPR001036">
    <property type="entry name" value="Acrflvin-R"/>
</dbReference>
<dbReference type="PRINTS" id="PR00702">
    <property type="entry name" value="ACRIFLAVINRP"/>
</dbReference>
<feature type="transmembrane region" description="Helical" evidence="8">
    <location>
        <begin position="361"/>
        <end position="381"/>
    </location>
</feature>
<dbReference type="Gene3D" id="3.30.2090.10">
    <property type="entry name" value="Multidrug efflux transporter AcrB TolC docking domain, DN and DC subdomains"/>
    <property type="match status" value="2"/>
</dbReference>
<proteinExistence type="inferred from homology"/>
<dbReference type="PANTHER" id="PTHR32063:SF68">
    <property type="entry name" value="PROBALE CATION EFFLUX SYSTEM PROTEIN"/>
    <property type="match status" value="1"/>
</dbReference>
<keyword evidence="4" id="KW-1003">Cell membrane</keyword>
<dbReference type="InterPro" id="IPR004763">
    <property type="entry name" value="CusA-like"/>
</dbReference>
<dbReference type="NCBIfam" id="TIGR00914">
    <property type="entry name" value="2A0601"/>
    <property type="match status" value="1"/>
</dbReference>
<evidence type="ECO:0000256" key="1">
    <source>
        <dbReference type="ARBA" id="ARBA00004651"/>
    </source>
</evidence>
<feature type="transmembrane region" description="Helical" evidence="8">
    <location>
        <begin position="859"/>
        <end position="878"/>
    </location>
</feature>
<keyword evidence="6 8" id="KW-1133">Transmembrane helix</keyword>
<feature type="transmembrane region" description="Helical" evidence="8">
    <location>
        <begin position="464"/>
        <end position="487"/>
    </location>
</feature>